<proteinExistence type="predicted"/>
<gene>
    <name evidence="1" type="ORF">F4821DRAFT_278746</name>
</gene>
<comment type="caution">
    <text evidence="1">The sequence shown here is derived from an EMBL/GenBank/DDBJ whole genome shotgun (WGS) entry which is preliminary data.</text>
</comment>
<dbReference type="EMBL" id="MU394283">
    <property type="protein sequence ID" value="KAI6092372.1"/>
    <property type="molecule type" value="Genomic_DNA"/>
</dbReference>
<evidence type="ECO:0000313" key="2">
    <source>
        <dbReference type="Proteomes" id="UP001497680"/>
    </source>
</evidence>
<protein>
    <submittedName>
        <fullName evidence="1">Uncharacterized protein</fullName>
    </submittedName>
</protein>
<accession>A0ACC0DHQ9</accession>
<dbReference type="Proteomes" id="UP001497680">
    <property type="component" value="Unassembled WGS sequence"/>
</dbReference>
<organism evidence="1 2">
    <name type="scientific">Hypoxylon rubiginosum</name>
    <dbReference type="NCBI Taxonomy" id="110542"/>
    <lineage>
        <taxon>Eukaryota</taxon>
        <taxon>Fungi</taxon>
        <taxon>Dikarya</taxon>
        <taxon>Ascomycota</taxon>
        <taxon>Pezizomycotina</taxon>
        <taxon>Sordariomycetes</taxon>
        <taxon>Xylariomycetidae</taxon>
        <taxon>Xylariales</taxon>
        <taxon>Hypoxylaceae</taxon>
        <taxon>Hypoxylon</taxon>
    </lineage>
</organism>
<name>A0ACC0DHQ9_9PEZI</name>
<sequence>MASIHLKARMLNLPARLDISDPSMKMLKSYDDYQTGRISEDELGRKVRLSHNSRKSMVDTIVKCVQYRFGHPEEQNHCVEIAKAMGEMLKMKDQPPESLVFHFMGLPNEIRRMVENYYLDSYMQPGPTTIVPAKKKGRGRCNCPNPVEARKLEFLNFPLARTCKMVKDEFMTNFFQRYLFSFPCACEMGYHLEHNPALQVAVRHLSFNWIGPRAGTSISLLKKMELYSLTVRISKETGQHLSAREAEFRHYFQPKRGYMNCLTETLGMDELLDLRGIRTVMVIANALSKPRPEAERHGLERLLRDKVTKPRENNNN</sequence>
<keyword evidence="2" id="KW-1185">Reference proteome</keyword>
<reference evidence="1 2" key="1">
    <citation type="journal article" date="2022" name="New Phytol.">
        <title>Ecological generalism drives hyperdiversity of secondary metabolite gene clusters in xylarialean endophytes.</title>
        <authorList>
            <person name="Franco M.E.E."/>
            <person name="Wisecaver J.H."/>
            <person name="Arnold A.E."/>
            <person name="Ju Y.M."/>
            <person name="Slot J.C."/>
            <person name="Ahrendt S."/>
            <person name="Moore L.P."/>
            <person name="Eastman K.E."/>
            <person name="Scott K."/>
            <person name="Konkel Z."/>
            <person name="Mondo S.J."/>
            <person name="Kuo A."/>
            <person name="Hayes R.D."/>
            <person name="Haridas S."/>
            <person name="Andreopoulos B."/>
            <person name="Riley R."/>
            <person name="LaButti K."/>
            <person name="Pangilinan J."/>
            <person name="Lipzen A."/>
            <person name="Amirebrahimi M."/>
            <person name="Yan J."/>
            <person name="Adam C."/>
            <person name="Keymanesh K."/>
            <person name="Ng V."/>
            <person name="Louie K."/>
            <person name="Northen T."/>
            <person name="Drula E."/>
            <person name="Henrissat B."/>
            <person name="Hsieh H.M."/>
            <person name="Youens-Clark K."/>
            <person name="Lutzoni F."/>
            <person name="Miadlikowska J."/>
            <person name="Eastwood D.C."/>
            <person name="Hamelin R.C."/>
            <person name="Grigoriev I.V."/>
            <person name="U'Ren J.M."/>
        </authorList>
    </citation>
    <scope>NUCLEOTIDE SEQUENCE [LARGE SCALE GENOMIC DNA]</scope>
    <source>
        <strain evidence="1 2">ER1909</strain>
    </source>
</reference>
<evidence type="ECO:0000313" key="1">
    <source>
        <dbReference type="EMBL" id="KAI6092372.1"/>
    </source>
</evidence>